<protein>
    <submittedName>
        <fullName evidence="1">Uncharacterized protein</fullName>
    </submittedName>
</protein>
<evidence type="ECO:0000313" key="1">
    <source>
        <dbReference type="EMBL" id="GMQ29676.1"/>
    </source>
</evidence>
<comment type="caution">
    <text evidence="1">The sequence shown here is derived from an EMBL/GenBank/DDBJ whole genome shotgun (WGS) entry which is preliminary data.</text>
</comment>
<accession>A0ABQ6PNX5</accession>
<dbReference type="EMBL" id="BTPD01000007">
    <property type="protein sequence ID" value="GMQ29676.1"/>
    <property type="molecule type" value="Genomic_DNA"/>
</dbReference>
<sequence length="106" mass="12086">MGIFLNNISLTFIPISSISMIIQTLNANFLIETSPDCDGCLSVYSKDPIELQRLFGSSVQHSIDQEDWPFMIKTCKQNFAHTLILLVKEIDYSRFYKEGVNLPQLP</sequence>
<evidence type="ECO:0000313" key="2">
    <source>
        <dbReference type="Proteomes" id="UP001338309"/>
    </source>
</evidence>
<proteinExistence type="predicted"/>
<reference evidence="1 2" key="1">
    <citation type="submission" date="2023-08" db="EMBL/GenBank/DDBJ databases">
        <title>Draft genome sequence of Algoriphagus confluentis.</title>
        <authorList>
            <person name="Takatani N."/>
            <person name="Hosokawa M."/>
            <person name="Sawabe T."/>
        </authorList>
    </citation>
    <scope>NUCLEOTIDE SEQUENCE [LARGE SCALE GENOMIC DNA]</scope>
    <source>
        <strain evidence="1 2">NBRC 111222</strain>
    </source>
</reference>
<organism evidence="1 2">
    <name type="scientific">Algoriphagus confluentis</name>
    <dbReference type="NCBI Taxonomy" id="1697556"/>
    <lineage>
        <taxon>Bacteria</taxon>
        <taxon>Pseudomonadati</taxon>
        <taxon>Bacteroidota</taxon>
        <taxon>Cytophagia</taxon>
        <taxon>Cytophagales</taxon>
        <taxon>Cyclobacteriaceae</taxon>
        <taxon>Algoriphagus</taxon>
    </lineage>
</organism>
<gene>
    <name evidence="1" type="ORF">Aconfl_23190</name>
</gene>
<dbReference type="Proteomes" id="UP001338309">
    <property type="component" value="Unassembled WGS sequence"/>
</dbReference>
<keyword evidence="2" id="KW-1185">Reference proteome</keyword>
<name>A0ABQ6PNX5_9BACT</name>